<feature type="modified residue" description="4-aspartylphosphate" evidence="1">
    <location>
        <position position="67"/>
    </location>
</feature>
<dbReference type="GO" id="GO:0000160">
    <property type="term" value="P:phosphorelay signal transduction system"/>
    <property type="evidence" value="ECO:0007669"/>
    <property type="project" value="InterPro"/>
</dbReference>
<proteinExistence type="predicted"/>
<dbReference type="Gene3D" id="3.40.50.2300">
    <property type="match status" value="1"/>
</dbReference>
<sequence>MSVELTEDEVEDILKDIVLLCVEDDKDINRLLSAFLRKRIKTVISAFDGQEGLDIFKEQNPDIVVTDIRMPNMDGIQMAQHIKEIRQDIKIIVTTAFNDEEFFIKAIDADIDSFIKKPIDPHKLVETIAKLALVSLQKRELDEKS</sequence>
<comment type="caution">
    <text evidence="3">The sequence shown here is derived from an EMBL/GenBank/DDBJ whole genome shotgun (WGS) entry which is preliminary data.</text>
</comment>
<evidence type="ECO:0000313" key="4">
    <source>
        <dbReference type="Proteomes" id="UP000033423"/>
    </source>
</evidence>
<feature type="domain" description="Response regulatory" evidence="2">
    <location>
        <begin position="18"/>
        <end position="132"/>
    </location>
</feature>
<evidence type="ECO:0000256" key="1">
    <source>
        <dbReference type="PROSITE-ProRule" id="PRU00169"/>
    </source>
</evidence>
<dbReference type="EMBL" id="LACI01001336">
    <property type="protein sequence ID" value="KJU84679.1"/>
    <property type="molecule type" value="Genomic_DNA"/>
</dbReference>
<organism evidence="3 4">
    <name type="scientific">Candidatus Magnetobacterium bavaricum</name>
    <dbReference type="NCBI Taxonomy" id="29290"/>
    <lineage>
        <taxon>Bacteria</taxon>
        <taxon>Pseudomonadati</taxon>
        <taxon>Nitrospirota</taxon>
        <taxon>Thermodesulfovibrionia</taxon>
        <taxon>Thermodesulfovibrionales</taxon>
        <taxon>Candidatus Magnetobacteriaceae</taxon>
        <taxon>Candidatus Magnetobacterium</taxon>
    </lineage>
</organism>
<accession>A0A0F3GRV0</accession>
<dbReference type="Proteomes" id="UP000033423">
    <property type="component" value="Unassembled WGS sequence"/>
</dbReference>
<dbReference type="PROSITE" id="PS50110">
    <property type="entry name" value="RESPONSE_REGULATORY"/>
    <property type="match status" value="1"/>
</dbReference>
<name>A0A0F3GRV0_9BACT</name>
<dbReference type="SMART" id="SM00448">
    <property type="entry name" value="REC"/>
    <property type="match status" value="1"/>
</dbReference>
<dbReference type="PANTHER" id="PTHR43228">
    <property type="entry name" value="TWO-COMPONENT RESPONSE REGULATOR"/>
    <property type="match status" value="1"/>
</dbReference>
<dbReference type="InterPro" id="IPR011006">
    <property type="entry name" value="CheY-like_superfamily"/>
</dbReference>
<dbReference type="Pfam" id="PF00072">
    <property type="entry name" value="Response_reg"/>
    <property type="match status" value="1"/>
</dbReference>
<dbReference type="InterPro" id="IPR052048">
    <property type="entry name" value="ST_Response_Regulator"/>
</dbReference>
<evidence type="ECO:0000259" key="2">
    <source>
        <dbReference type="PROSITE" id="PS50110"/>
    </source>
</evidence>
<dbReference type="AlphaFoldDB" id="A0A0F3GRV0"/>
<gene>
    <name evidence="3" type="ORF">MBAV_003128</name>
</gene>
<feature type="non-terminal residue" evidence="3">
    <location>
        <position position="145"/>
    </location>
</feature>
<dbReference type="PANTHER" id="PTHR43228:SF1">
    <property type="entry name" value="TWO-COMPONENT RESPONSE REGULATOR ARR22"/>
    <property type="match status" value="1"/>
</dbReference>
<evidence type="ECO:0000313" key="3">
    <source>
        <dbReference type="EMBL" id="KJU84679.1"/>
    </source>
</evidence>
<keyword evidence="1" id="KW-0597">Phosphoprotein</keyword>
<keyword evidence="4" id="KW-1185">Reference proteome</keyword>
<protein>
    <submittedName>
        <fullName evidence="3">Response regulator receiver modulated diguanylate cyclase</fullName>
    </submittedName>
</protein>
<reference evidence="3 4" key="1">
    <citation type="submission" date="2015-02" db="EMBL/GenBank/DDBJ databases">
        <title>Single-cell genomics of uncultivated deep-branching MTB reveals a conserved set of magnetosome genes.</title>
        <authorList>
            <person name="Kolinko S."/>
            <person name="Richter M."/>
            <person name="Glockner F.O."/>
            <person name="Brachmann A."/>
            <person name="Schuler D."/>
        </authorList>
    </citation>
    <scope>NUCLEOTIDE SEQUENCE [LARGE SCALE GENOMIC DNA]</scope>
    <source>
        <strain evidence="3">TM-1</strain>
    </source>
</reference>
<dbReference type="InterPro" id="IPR001789">
    <property type="entry name" value="Sig_transdc_resp-reg_receiver"/>
</dbReference>
<dbReference type="SUPFAM" id="SSF52172">
    <property type="entry name" value="CheY-like"/>
    <property type="match status" value="1"/>
</dbReference>